<sequence>MSVIEHIPDTVTIPKTWFRFLTKTNLIELGETPPYYPGNSLNPPRYMISFPHTLTFYFFSDYIGVLLKIRDYTKIALQDPHDRYHHYQEHPLLYTR</sequence>
<dbReference type="PANTHER" id="PTHR48463:SF1">
    <property type="entry name" value="DUF223 DOMAIN-CONTAINING PROTEIN"/>
    <property type="match status" value="1"/>
</dbReference>
<dbReference type="PANTHER" id="PTHR48463">
    <property type="entry name" value="DUF223 DOMAIN-CONTAINING PROTEIN"/>
    <property type="match status" value="1"/>
</dbReference>
<reference evidence="1 2" key="1">
    <citation type="journal article" date="2017" name="Nat. Commun.">
        <title>Genome assembly with in vitro proximity ligation data and whole-genome triplication in lettuce.</title>
        <authorList>
            <person name="Reyes-Chin-Wo S."/>
            <person name="Wang Z."/>
            <person name="Yang X."/>
            <person name="Kozik A."/>
            <person name="Arikit S."/>
            <person name="Song C."/>
            <person name="Xia L."/>
            <person name="Froenicke L."/>
            <person name="Lavelle D.O."/>
            <person name="Truco M.J."/>
            <person name="Xia R."/>
            <person name="Zhu S."/>
            <person name="Xu C."/>
            <person name="Xu H."/>
            <person name="Xu X."/>
            <person name="Cox K."/>
            <person name="Korf I."/>
            <person name="Meyers B.C."/>
            <person name="Michelmore R.W."/>
        </authorList>
    </citation>
    <scope>NUCLEOTIDE SEQUENCE [LARGE SCALE GENOMIC DNA]</scope>
    <source>
        <strain evidence="2">cv. Salinas</strain>
        <tissue evidence="1">Seedlings</tissue>
    </source>
</reference>
<proteinExistence type="predicted"/>
<dbReference type="EMBL" id="NBSK02000004">
    <property type="protein sequence ID" value="KAJ0212225.1"/>
    <property type="molecule type" value="Genomic_DNA"/>
</dbReference>
<name>A0A9R1VTC6_LACSA</name>
<comment type="caution">
    <text evidence="1">The sequence shown here is derived from an EMBL/GenBank/DDBJ whole genome shotgun (WGS) entry which is preliminary data.</text>
</comment>
<evidence type="ECO:0000313" key="2">
    <source>
        <dbReference type="Proteomes" id="UP000235145"/>
    </source>
</evidence>
<dbReference type="Proteomes" id="UP000235145">
    <property type="component" value="Unassembled WGS sequence"/>
</dbReference>
<protein>
    <submittedName>
        <fullName evidence="1">Uncharacterized protein</fullName>
    </submittedName>
</protein>
<organism evidence="1 2">
    <name type="scientific">Lactuca sativa</name>
    <name type="common">Garden lettuce</name>
    <dbReference type="NCBI Taxonomy" id="4236"/>
    <lineage>
        <taxon>Eukaryota</taxon>
        <taxon>Viridiplantae</taxon>
        <taxon>Streptophyta</taxon>
        <taxon>Embryophyta</taxon>
        <taxon>Tracheophyta</taxon>
        <taxon>Spermatophyta</taxon>
        <taxon>Magnoliopsida</taxon>
        <taxon>eudicotyledons</taxon>
        <taxon>Gunneridae</taxon>
        <taxon>Pentapetalae</taxon>
        <taxon>asterids</taxon>
        <taxon>campanulids</taxon>
        <taxon>Asterales</taxon>
        <taxon>Asteraceae</taxon>
        <taxon>Cichorioideae</taxon>
        <taxon>Cichorieae</taxon>
        <taxon>Lactucinae</taxon>
        <taxon>Lactuca</taxon>
    </lineage>
</organism>
<gene>
    <name evidence="1" type="ORF">LSAT_V11C400159780</name>
</gene>
<dbReference type="AlphaFoldDB" id="A0A9R1VTC6"/>
<evidence type="ECO:0000313" key="1">
    <source>
        <dbReference type="EMBL" id="KAJ0212225.1"/>
    </source>
</evidence>
<keyword evidence="2" id="KW-1185">Reference proteome</keyword>
<accession>A0A9R1VTC6</accession>